<dbReference type="SUPFAM" id="SSF54534">
    <property type="entry name" value="FKBP-like"/>
    <property type="match status" value="2"/>
</dbReference>
<feature type="domain" description="PPIase FKBP-type" evidence="8">
    <location>
        <begin position="268"/>
        <end position="358"/>
    </location>
</feature>
<sequence>MSDNEKTPGVKLPSARDISRTDFTPHGINKGKGSLKRPANKAELRKKRIRQTGVTVLVLAIIAGVAGGAYLLTRPSEEFAISGAFNKEPKITFPEVEPYAAARTEQLIKGDGAKLQSGDTAYVNFETYQWTGAGEFEEKSSSYAENSPTALPVDSQGGSGFKQLDEAMKGATIGSRYLVTMPVKDLGETAEQTGLAKDDNVIFVVDVITKQYPVTGEMAKQDDDKLPEVTAPAKEGEAPGIKLPDGDAPKELTVKTLIEGTGPVVEKGQKLAAHYKGVIWGSGKEFDSSYANGEPTTFEIGTGAVITGWDKSLVGVKAGSRVMVVIPPADGYGEKGNEGAGIKGDDTLVFVVDVLTSY</sequence>
<keyword evidence="7" id="KW-0472">Membrane</keyword>
<evidence type="ECO:0000256" key="6">
    <source>
        <dbReference type="SAM" id="MobiDB-lite"/>
    </source>
</evidence>
<dbReference type="InterPro" id="IPR001179">
    <property type="entry name" value="PPIase_FKBP_dom"/>
</dbReference>
<evidence type="ECO:0000256" key="7">
    <source>
        <dbReference type="SAM" id="Phobius"/>
    </source>
</evidence>
<dbReference type="Pfam" id="PF00254">
    <property type="entry name" value="FKBP_C"/>
    <property type="match status" value="1"/>
</dbReference>
<accession>A0ABN1QSY0</accession>
<evidence type="ECO:0000256" key="2">
    <source>
        <dbReference type="ARBA" id="ARBA00013194"/>
    </source>
</evidence>
<keyword evidence="7" id="KW-1133">Transmembrane helix</keyword>
<dbReference type="RefSeq" id="WP_344239371.1">
    <property type="nucleotide sequence ID" value="NZ_BAAAHH010000006.1"/>
</dbReference>
<organism evidence="9 10">
    <name type="scientific">Actinocorallia libanotica</name>
    <dbReference type="NCBI Taxonomy" id="46162"/>
    <lineage>
        <taxon>Bacteria</taxon>
        <taxon>Bacillati</taxon>
        <taxon>Actinomycetota</taxon>
        <taxon>Actinomycetes</taxon>
        <taxon>Streptosporangiales</taxon>
        <taxon>Thermomonosporaceae</taxon>
        <taxon>Actinocorallia</taxon>
    </lineage>
</organism>
<evidence type="ECO:0000256" key="4">
    <source>
        <dbReference type="ARBA" id="ARBA00023235"/>
    </source>
</evidence>
<protein>
    <recommendedName>
        <fullName evidence="2 5">peptidylprolyl isomerase</fullName>
        <ecNumber evidence="2 5">5.2.1.8</ecNumber>
    </recommendedName>
</protein>
<dbReference type="PANTHER" id="PTHR45779:SF7">
    <property type="entry name" value="PEPTIDYLPROLYL ISOMERASE"/>
    <property type="match status" value="1"/>
</dbReference>
<keyword evidence="7" id="KW-0812">Transmembrane</keyword>
<proteinExistence type="predicted"/>
<evidence type="ECO:0000313" key="10">
    <source>
        <dbReference type="Proteomes" id="UP001500665"/>
    </source>
</evidence>
<evidence type="ECO:0000313" key="9">
    <source>
        <dbReference type="EMBL" id="GAA0946561.1"/>
    </source>
</evidence>
<evidence type="ECO:0000256" key="5">
    <source>
        <dbReference type="PROSITE-ProRule" id="PRU00277"/>
    </source>
</evidence>
<dbReference type="InterPro" id="IPR046357">
    <property type="entry name" value="PPIase_dom_sf"/>
</dbReference>
<gene>
    <name evidence="9" type="ORF">GCM10009550_21290</name>
</gene>
<dbReference type="EMBL" id="BAAAHH010000006">
    <property type="protein sequence ID" value="GAA0946561.1"/>
    <property type="molecule type" value="Genomic_DNA"/>
</dbReference>
<feature type="region of interest" description="Disordered" evidence="6">
    <location>
        <begin position="1"/>
        <end position="39"/>
    </location>
</feature>
<keyword evidence="10" id="KW-1185">Reference proteome</keyword>
<dbReference type="EC" id="5.2.1.8" evidence="2 5"/>
<dbReference type="InterPro" id="IPR044609">
    <property type="entry name" value="FKBP2/11"/>
</dbReference>
<dbReference type="PROSITE" id="PS50059">
    <property type="entry name" value="FKBP_PPIASE"/>
    <property type="match status" value="1"/>
</dbReference>
<name>A0ABN1QSY0_9ACTN</name>
<dbReference type="PANTHER" id="PTHR45779">
    <property type="entry name" value="PEPTIDYLPROLYL ISOMERASE"/>
    <property type="match status" value="1"/>
</dbReference>
<dbReference type="Gene3D" id="3.10.50.40">
    <property type="match status" value="2"/>
</dbReference>
<evidence type="ECO:0000256" key="3">
    <source>
        <dbReference type="ARBA" id="ARBA00023110"/>
    </source>
</evidence>
<dbReference type="Proteomes" id="UP001500665">
    <property type="component" value="Unassembled WGS sequence"/>
</dbReference>
<keyword evidence="3 5" id="KW-0697">Rotamase</keyword>
<evidence type="ECO:0000259" key="8">
    <source>
        <dbReference type="PROSITE" id="PS50059"/>
    </source>
</evidence>
<evidence type="ECO:0000256" key="1">
    <source>
        <dbReference type="ARBA" id="ARBA00000971"/>
    </source>
</evidence>
<feature type="transmembrane region" description="Helical" evidence="7">
    <location>
        <begin position="54"/>
        <end position="72"/>
    </location>
</feature>
<keyword evidence="4 5" id="KW-0413">Isomerase</keyword>
<reference evidence="9 10" key="1">
    <citation type="journal article" date="2019" name="Int. J. Syst. Evol. Microbiol.">
        <title>The Global Catalogue of Microorganisms (GCM) 10K type strain sequencing project: providing services to taxonomists for standard genome sequencing and annotation.</title>
        <authorList>
            <consortium name="The Broad Institute Genomics Platform"/>
            <consortium name="The Broad Institute Genome Sequencing Center for Infectious Disease"/>
            <person name="Wu L."/>
            <person name="Ma J."/>
        </authorList>
    </citation>
    <scope>NUCLEOTIDE SEQUENCE [LARGE SCALE GENOMIC DNA]</scope>
    <source>
        <strain evidence="9 10">JCM 10696</strain>
    </source>
</reference>
<dbReference type="GO" id="GO:0016853">
    <property type="term" value="F:isomerase activity"/>
    <property type="evidence" value="ECO:0007669"/>
    <property type="project" value="UniProtKB-KW"/>
</dbReference>
<comment type="catalytic activity">
    <reaction evidence="1 5">
        <text>[protein]-peptidylproline (omega=180) = [protein]-peptidylproline (omega=0)</text>
        <dbReference type="Rhea" id="RHEA:16237"/>
        <dbReference type="Rhea" id="RHEA-COMP:10747"/>
        <dbReference type="Rhea" id="RHEA-COMP:10748"/>
        <dbReference type="ChEBI" id="CHEBI:83833"/>
        <dbReference type="ChEBI" id="CHEBI:83834"/>
        <dbReference type="EC" id="5.2.1.8"/>
    </reaction>
</comment>
<comment type="caution">
    <text evidence="9">The sequence shown here is derived from an EMBL/GenBank/DDBJ whole genome shotgun (WGS) entry which is preliminary data.</text>
</comment>